<dbReference type="Proteomes" id="UP001634394">
    <property type="component" value="Unassembled WGS sequence"/>
</dbReference>
<keyword evidence="4 6" id="KW-0472">Membrane</keyword>
<feature type="transmembrane region" description="Helical" evidence="6">
    <location>
        <begin position="75"/>
        <end position="95"/>
    </location>
</feature>
<feature type="compositionally biased region" description="Basic and acidic residues" evidence="5">
    <location>
        <begin position="22"/>
        <end position="34"/>
    </location>
</feature>
<dbReference type="InterPro" id="IPR008952">
    <property type="entry name" value="Tetraspanin_EC2_sf"/>
</dbReference>
<comment type="subcellular location">
    <subcellularLocation>
        <location evidence="1">Membrane</location>
        <topology evidence="1">Multi-pass membrane protein</topology>
    </subcellularLocation>
</comment>
<evidence type="ECO:0000256" key="4">
    <source>
        <dbReference type="ARBA" id="ARBA00023136"/>
    </source>
</evidence>
<dbReference type="EMBL" id="JBJQND010000008">
    <property type="protein sequence ID" value="KAL3867848.1"/>
    <property type="molecule type" value="Genomic_DNA"/>
</dbReference>
<dbReference type="PANTHER" id="PTHR19282">
    <property type="entry name" value="TETRASPANIN"/>
    <property type="match status" value="1"/>
</dbReference>
<feature type="compositionally biased region" description="Basic and acidic residues" evidence="5">
    <location>
        <begin position="1"/>
        <end position="13"/>
    </location>
</feature>
<organism evidence="7 8">
    <name type="scientific">Sinanodonta woodiana</name>
    <name type="common">Chinese pond mussel</name>
    <name type="synonym">Anodonta woodiana</name>
    <dbReference type="NCBI Taxonomy" id="1069815"/>
    <lineage>
        <taxon>Eukaryota</taxon>
        <taxon>Metazoa</taxon>
        <taxon>Spiralia</taxon>
        <taxon>Lophotrochozoa</taxon>
        <taxon>Mollusca</taxon>
        <taxon>Bivalvia</taxon>
        <taxon>Autobranchia</taxon>
        <taxon>Heteroconchia</taxon>
        <taxon>Palaeoheterodonta</taxon>
        <taxon>Unionida</taxon>
        <taxon>Unionoidea</taxon>
        <taxon>Unionidae</taxon>
        <taxon>Unioninae</taxon>
        <taxon>Sinanodonta</taxon>
    </lineage>
</organism>
<sequence>MDSKFAEQKEPLNKRPMMNNSHHFDHIDRLDNKKSRSKRNSISSTRNRSSRTNKIRNKDGKENCVSNAKSILQCYNVFIMILGCGALGVGIWLLVKEYNTREISAILGSQTIEIITFLVISGGGAATILAFCGCCGTMKKEKLFLGFYGVVLTLVLVTLGVGLVLGFLFKDEISDKIKERFKVTIIKQYGIDIQRNTTNKMLTDAWDSMQQALGCCGCCVDEHESYGWGIYKMHSVWLNLDPKTPSMYVPDSCCVEGKDKSKCHGYYGKYKGPPVFGPPVSTYLEHQQNDALYMEGCYDKALDYFKQHALIVTIVTGAIPVFLIIGIALSFYLCCTLPDVENDDEDDDESEV</sequence>
<comment type="caution">
    <text evidence="7">The sequence shown here is derived from an EMBL/GenBank/DDBJ whole genome shotgun (WGS) entry which is preliminary data.</text>
</comment>
<feature type="transmembrane region" description="Helical" evidence="6">
    <location>
        <begin position="115"/>
        <end position="139"/>
    </location>
</feature>
<protein>
    <recommendedName>
        <fullName evidence="9">Tetraspanin</fullName>
    </recommendedName>
</protein>
<feature type="transmembrane region" description="Helical" evidence="6">
    <location>
        <begin position="309"/>
        <end position="333"/>
    </location>
</feature>
<evidence type="ECO:0000256" key="5">
    <source>
        <dbReference type="SAM" id="MobiDB-lite"/>
    </source>
</evidence>
<evidence type="ECO:0000256" key="3">
    <source>
        <dbReference type="ARBA" id="ARBA00022989"/>
    </source>
</evidence>
<dbReference type="GO" id="GO:0016020">
    <property type="term" value="C:membrane"/>
    <property type="evidence" value="ECO:0007669"/>
    <property type="project" value="UniProtKB-SubCell"/>
</dbReference>
<name>A0ABD3W4M6_SINWO</name>
<reference evidence="7 8" key="1">
    <citation type="submission" date="2024-11" db="EMBL/GenBank/DDBJ databases">
        <title>Chromosome-level genome assembly of the freshwater bivalve Anodonta woodiana.</title>
        <authorList>
            <person name="Chen X."/>
        </authorList>
    </citation>
    <scope>NUCLEOTIDE SEQUENCE [LARGE SCALE GENOMIC DNA]</scope>
    <source>
        <strain evidence="7">MN2024</strain>
        <tissue evidence="7">Gills</tissue>
    </source>
</reference>
<dbReference type="Pfam" id="PF00335">
    <property type="entry name" value="Tetraspanin"/>
    <property type="match status" value="1"/>
</dbReference>
<gene>
    <name evidence="7" type="ORF">ACJMK2_040694</name>
</gene>
<dbReference type="InterPro" id="IPR018499">
    <property type="entry name" value="Tetraspanin/Peripherin"/>
</dbReference>
<dbReference type="PRINTS" id="PR00259">
    <property type="entry name" value="TMFOUR"/>
</dbReference>
<evidence type="ECO:0008006" key="9">
    <source>
        <dbReference type="Google" id="ProtNLM"/>
    </source>
</evidence>
<dbReference type="AlphaFoldDB" id="A0ABD3W4M6"/>
<dbReference type="SUPFAM" id="SSF48652">
    <property type="entry name" value="Tetraspanin"/>
    <property type="match status" value="1"/>
</dbReference>
<keyword evidence="2 6" id="KW-0812">Transmembrane</keyword>
<feature type="region of interest" description="Disordered" evidence="5">
    <location>
        <begin position="1"/>
        <end position="60"/>
    </location>
</feature>
<keyword evidence="8" id="KW-1185">Reference proteome</keyword>
<dbReference type="Gene3D" id="1.10.1450.10">
    <property type="entry name" value="Tetraspanin"/>
    <property type="match status" value="1"/>
</dbReference>
<proteinExistence type="predicted"/>
<keyword evidence="3 6" id="KW-1133">Transmembrane helix</keyword>
<dbReference type="PANTHER" id="PTHR19282:SF527">
    <property type="entry name" value="TETRASPANIN"/>
    <property type="match status" value="1"/>
</dbReference>
<evidence type="ECO:0000256" key="6">
    <source>
        <dbReference type="SAM" id="Phobius"/>
    </source>
</evidence>
<evidence type="ECO:0000313" key="7">
    <source>
        <dbReference type="EMBL" id="KAL3867848.1"/>
    </source>
</evidence>
<evidence type="ECO:0000256" key="1">
    <source>
        <dbReference type="ARBA" id="ARBA00004141"/>
    </source>
</evidence>
<evidence type="ECO:0000313" key="8">
    <source>
        <dbReference type="Proteomes" id="UP001634394"/>
    </source>
</evidence>
<evidence type="ECO:0000256" key="2">
    <source>
        <dbReference type="ARBA" id="ARBA00022692"/>
    </source>
</evidence>
<accession>A0ABD3W4M6</accession>
<feature type="transmembrane region" description="Helical" evidence="6">
    <location>
        <begin position="145"/>
        <end position="169"/>
    </location>
</feature>